<reference evidence="2" key="1">
    <citation type="journal article" date="2019" name="Int. J. Syst. Evol. Microbiol.">
        <title>The Global Catalogue of Microorganisms (GCM) 10K type strain sequencing project: providing services to taxonomists for standard genome sequencing and annotation.</title>
        <authorList>
            <consortium name="The Broad Institute Genomics Platform"/>
            <consortium name="The Broad Institute Genome Sequencing Center for Infectious Disease"/>
            <person name="Wu L."/>
            <person name="Ma J."/>
        </authorList>
    </citation>
    <scope>NUCLEOTIDE SEQUENCE [LARGE SCALE GENOMIC DNA]</scope>
    <source>
        <strain evidence="2">NBRC 105857</strain>
    </source>
</reference>
<gene>
    <name evidence="1" type="ORF">GCM10007875_21260</name>
</gene>
<keyword evidence="2" id="KW-1185">Reference proteome</keyword>
<sequence length="230" mass="24830">MGLDYTTEGAWGFNLQLPYIDRSHATNGFNYDGTDYGESRTQSLGDVKFLARYNGFLNNPELGVQVGVKLPTGSHTEVFNVGPIAGQPLDRGLQPGTGTTDLLLGAYRTTTLTQTLDGYAQVLAQMPLNSKDGYKTGNSVNVNLGVRYTDLGRLEPQFQLNARAIGKDKGANATPADSGGVTLYASPGATYAVNDKLSVYGFVQLPVYQYLNGYQLAPRYLVSVGTRFSF</sequence>
<name>A0ABQ5YQZ1_9BURK</name>
<organism evidence="1 2">
    <name type="scientific">Limnobacter litoralis</name>
    <dbReference type="NCBI Taxonomy" id="481366"/>
    <lineage>
        <taxon>Bacteria</taxon>
        <taxon>Pseudomonadati</taxon>
        <taxon>Pseudomonadota</taxon>
        <taxon>Betaproteobacteria</taxon>
        <taxon>Burkholderiales</taxon>
        <taxon>Burkholderiaceae</taxon>
        <taxon>Limnobacter</taxon>
    </lineage>
</organism>
<comment type="caution">
    <text evidence="1">The sequence shown here is derived from an EMBL/GenBank/DDBJ whole genome shotgun (WGS) entry which is preliminary data.</text>
</comment>
<evidence type="ECO:0000313" key="1">
    <source>
        <dbReference type="EMBL" id="GLR27035.1"/>
    </source>
</evidence>
<dbReference type="RefSeq" id="WP_284281744.1">
    <property type="nucleotide sequence ID" value="NZ_BSOJ01000024.1"/>
</dbReference>
<proteinExistence type="predicted"/>
<accession>A0ABQ5YQZ1</accession>
<dbReference type="Proteomes" id="UP001156664">
    <property type="component" value="Unassembled WGS sequence"/>
</dbReference>
<evidence type="ECO:0008006" key="3">
    <source>
        <dbReference type="Google" id="ProtNLM"/>
    </source>
</evidence>
<protein>
    <recommendedName>
        <fullName evidence="3">TonB-dependent receptor</fullName>
    </recommendedName>
</protein>
<dbReference type="EMBL" id="BSOJ01000024">
    <property type="protein sequence ID" value="GLR27035.1"/>
    <property type="molecule type" value="Genomic_DNA"/>
</dbReference>
<evidence type="ECO:0000313" key="2">
    <source>
        <dbReference type="Proteomes" id="UP001156664"/>
    </source>
</evidence>